<dbReference type="SUPFAM" id="SSF46785">
    <property type="entry name" value="Winged helix' DNA-binding domain"/>
    <property type="match status" value="1"/>
</dbReference>
<dbReference type="RefSeq" id="WP_019404829.1">
    <property type="nucleotide sequence ID" value="NZ_JACIEN010000002.1"/>
</dbReference>
<evidence type="ECO:0000259" key="5">
    <source>
        <dbReference type="PROSITE" id="PS50931"/>
    </source>
</evidence>
<dbReference type="InterPro" id="IPR000847">
    <property type="entry name" value="LysR_HTH_N"/>
</dbReference>
<evidence type="ECO:0000256" key="1">
    <source>
        <dbReference type="ARBA" id="ARBA00009437"/>
    </source>
</evidence>
<dbReference type="InterPro" id="IPR005119">
    <property type="entry name" value="LysR_subst-bd"/>
</dbReference>
<dbReference type="Pfam" id="PF00126">
    <property type="entry name" value="HTH_1"/>
    <property type="match status" value="1"/>
</dbReference>
<dbReference type="Pfam" id="PF03466">
    <property type="entry name" value="LysR_substrate"/>
    <property type="match status" value="1"/>
</dbReference>
<dbReference type="GO" id="GO:0006351">
    <property type="term" value="P:DNA-templated transcription"/>
    <property type="evidence" value="ECO:0007669"/>
    <property type="project" value="TreeGrafter"/>
</dbReference>
<gene>
    <name evidence="6" type="ORF">GGR16_001850</name>
</gene>
<reference evidence="6 7" key="1">
    <citation type="submission" date="2020-08" db="EMBL/GenBank/DDBJ databases">
        <title>Genomic Encyclopedia of Type Strains, Phase IV (KMG-IV): sequencing the most valuable type-strain genomes for metagenomic binning, comparative biology and taxonomic classification.</title>
        <authorList>
            <person name="Goeker M."/>
        </authorList>
    </citation>
    <scope>NUCLEOTIDE SEQUENCE [LARGE SCALE GENOMIC DNA]</scope>
    <source>
        <strain evidence="6 7">DSM 103737</strain>
    </source>
</reference>
<evidence type="ECO:0000313" key="6">
    <source>
        <dbReference type="EMBL" id="MBB4016821.1"/>
    </source>
</evidence>
<dbReference type="AlphaFoldDB" id="A0A840BTP9"/>
<comment type="similarity">
    <text evidence="1">Belongs to the LysR transcriptional regulatory family.</text>
</comment>
<dbReference type="Gene3D" id="3.40.190.290">
    <property type="match status" value="1"/>
</dbReference>
<dbReference type="InterPro" id="IPR036388">
    <property type="entry name" value="WH-like_DNA-bd_sf"/>
</dbReference>
<dbReference type="SUPFAM" id="SSF53850">
    <property type="entry name" value="Periplasmic binding protein-like II"/>
    <property type="match status" value="1"/>
</dbReference>
<keyword evidence="4" id="KW-0804">Transcription</keyword>
<evidence type="ECO:0000313" key="7">
    <source>
        <dbReference type="Proteomes" id="UP000577362"/>
    </source>
</evidence>
<dbReference type="Proteomes" id="UP000577362">
    <property type="component" value="Unassembled WGS sequence"/>
</dbReference>
<evidence type="ECO:0000256" key="3">
    <source>
        <dbReference type="ARBA" id="ARBA00023125"/>
    </source>
</evidence>
<dbReference type="GO" id="GO:0043565">
    <property type="term" value="F:sequence-specific DNA binding"/>
    <property type="evidence" value="ECO:0007669"/>
    <property type="project" value="TreeGrafter"/>
</dbReference>
<dbReference type="InterPro" id="IPR058163">
    <property type="entry name" value="LysR-type_TF_proteobact-type"/>
</dbReference>
<protein>
    <submittedName>
        <fullName evidence="6">DNA-binding transcriptional LysR family regulator</fullName>
    </submittedName>
</protein>
<dbReference type="Gene3D" id="1.10.10.10">
    <property type="entry name" value="Winged helix-like DNA-binding domain superfamily/Winged helix DNA-binding domain"/>
    <property type="match status" value="1"/>
</dbReference>
<evidence type="ECO:0000256" key="2">
    <source>
        <dbReference type="ARBA" id="ARBA00023015"/>
    </source>
</evidence>
<dbReference type="GO" id="GO:0003700">
    <property type="term" value="F:DNA-binding transcription factor activity"/>
    <property type="evidence" value="ECO:0007669"/>
    <property type="project" value="InterPro"/>
</dbReference>
<sequence>MNRFDWDDLRFFLAVARAGRLTVAARRLGADHATVSRRITALEDALKAKLFERRPQGYALTEHGERLLAKAETIESEALAAQSEIGGADLALSGTVRIGAPDGFGTFFLAPRIGQLAERYPELEIQLVAMPRLLSLSKREADIAISLNPPKEGKIVARKLADYRLGLYAAPAYLAAHPAIAAPQDLFEHQLIGYIDDLIFTPELDYLDDIAKGLRPRLQSSNLIAQMHATIAGAGLCVLPDFMAAGDPRLVPVLRREVELVRSFWLIVHADLRDVARVRATVDFLVREAKAARAVLMPQDEVEAGAA</sequence>
<name>A0A840BTP9_9HYPH</name>
<accession>A0A840BTP9</accession>
<dbReference type="PANTHER" id="PTHR30537:SF3">
    <property type="entry name" value="TRANSCRIPTIONAL REGULATORY PROTEIN"/>
    <property type="match status" value="1"/>
</dbReference>
<evidence type="ECO:0000256" key="4">
    <source>
        <dbReference type="ARBA" id="ARBA00023163"/>
    </source>
</evidence>
<dbReference type="PANTHER" id="PTHR30537">
    <property type="entry name" value="HTH-TYPE TRANSCRIPTIONAL REGULATOR"/>
    <property type="match status" value="1"/>
</dbReference>
<keyword evidence="7" id="KW-1185">Reference proteome</keyword>
<dbReference type="EMBL" id="JACIEN010000002">
    <property type="protein sequence ID" value="MBB4016821.1"/>
    <property type="molecule type" value="Genomic_DNA"/>
</dbReference>
<keyword evidence="2" id="KW-0805">Transcription regulation</keyword>
<comment type="caution">
    <text evidence="6">The sequence shown here is derived from an EMBL/GenBank/DDBJ whole genome shotgun (WGS) entry which is preliminary data.</text>
</comment>
<organism evidence="6 7">
    <name type="scientific">Chelatococcus caeni</name>
    <dbReference type="NCBI Taxonomy" id="1348468"/>
    <lineage>
        <taxon>Bacteria</taxon>
        <taxon>Pseudomonadati</taxon>
        <taxon>Pseudomonadota</taxon>
        <taxon>Alphaproteobacteria</taxon>
        <taxon>Hyphomicrobiales</taxon>
        <taxon>Chelatococcaceae</taxon>
        <taxon>Chelatococcus</taxon>
    </lineage>
</organism>
<dbReference type="InterPro" id="IPR036390">
    <property type="entry name" value="WH_DNA-bd_sf"/>
</dbReference>
<feature type="domain" description="HTH lysR-type" evidence="5">
    <location>
        <begin position="4"/>
        <end position="61"/>
    </location>
</feature>
<keyword evidence="3 6" id="KW-0238">DNA-binding</keyword>
<dbReference type="PROSITE" id="PS50931">
    <property type="entry name" value="HTH_LYSR"/>
    <property type="match status" value="1"/>
</dbReference>
<proteinExistence type="inferred from homology"/>